<keyword evidence="7" id="KW-0131">Cell cycle</keyword>
<protein>
    <submittedName>
        <fullName evidence="10">FtsQ-type POTRA domain-containing protein</fullName>
    </submittedName>
</protein>
<dbReference type="GO" id="GO:0051301">
    <property type="term" value="P:cell division"/>
    <property type="evidence" value="ECO:0007669"/>
    <property type="project" value="UniProtKB-KW"/>
</dbReference>
<evidence type="ECO:0000256" key="5">
    <source>
        <dbReference type="ARBA" id="ARBA00022989"/>
    </source>
</evidence>
<feature type="domain" description="POTRA" evidence="9">
    <location>
        <begin position="42"/>
        <end position="111"/>
    </location>
</feature>
<evidence type="ECO:0000256" key="1">
    <source>
        <dbReference type="ARBA" id="ARBA00004370"/>
    </source>
</evidence>
<dbReference type="Pfam" id="PF08478">
    <property type="entry name" value="POTRA_1"/>
    <property type="match status" value="1"/>
</dbReference>
<evidence type="ECO:0000256" key="4">
    <source>
        <dbReference type="ARBA" id="ARBA00022692"/>
    </source>
</evidence>
<dbReference type="InterPro" id="IPR013685">
    <property type="entry name" value="POTRA_FtsQ_type"/>
</dbReference>
<name>A0AAE3DDX3_9FIRM</name>
<dbReference type="Gene3D" id="3.10.20.310">
    <property type="entry name" value="membrane protein fhac"/>
    <property type="match status" value="1"/>
</dbReference>
<dbReference type="InterPro" id="IPR034746">
    <property type="entry name" value="POTRA"/>
</dbReference>
<dbReference type="PANTHER" id="PTHR37820">
    <property type="entry name" value="CELL DIVISION PROTEIN DIVIB"/>
    <property type="match status" value="1"/>
</dbReference>
<reference evidence="10" key="1">
    <citation type="submission" date="2021-10" db="EMBL/GenBank/DDBJ databases">
        <title>Anaerobic single-cell dispensing facilitates the cultivation of human gut bacteria.</title>
        <authorList>
            <person name="Afrizal A."/>
        </authorList>
    </citation>
    <scope>NUCLEOTIDE SEQUENCE</scope>
    <source>
        <strain evidence="10">CLA-AA-H272</strain>
    </source>
</reference>
<comment type="subcellular location">
    <subcellularLocation>
        <location evidence="1">Membrane</location>
    </subcellularLocation>
</comment>
<dbReference type="InterPro" id="IPR005548">
    <property type="entry name" value="Cell_div_FtsQ/DivIB_C"/>
</dbReference>
<keyword evidence="4 8" id="KW-0812">Transmembrane</keyword>
<evidence type="ECO:0000259" key="9">
    <source>
        <dbReference type="PROSITE" id="PS51779"/>
    </source>
</evidence>
<feature type="transmembrane region" description="Helical" evidence="8">
    <location>
        <begin position="20"/>
        <end position="42"/>
    </location>
</feature>
<evidence type="ECO:0000256" key="3">
    <source>
        <dbReference type="ARBA" id="ARBA00022618"/>
    </source>
</evidence>
<keyword evidence="3" id="KW-0132">Cell division</keyword>
<proteinExistence type="predicted"/>
<evidence type="ECO:0000256" key="7">
    <source>
        <dbReference type="ARBA" id="ARBA00023306"/>
    </source>
</evidence>
<evidence type="ECO:0000313" key="10">
    <source>
        <dbReference type="EMBL" id="MCC2128885.1"/>
    </source>
</evidence>
<keyword evidence="5 8" id="KW-1133">Transmembrane helix</keyword>
<organism evidence="10 11">
    <name type="scientific">Brotocaccenecus cirricatena</name>
    <dbReference type="NCBI Taxonomy" id="3064195"/>
    <lineage>
        <taxon>Bacteria</taxon>
        <taxon>Bacillati</taxon>
        <taxon>Bacillota</taxon>
        <taxon>Clostridia</taxon>
        <taxon>Eubacteriales</taxon>
        <taxon>Oscillospiraceae</taxon>
        <taxon>Brotocaccenecus</taxon>
    </lineage>
</organism>
<evidence type="ECO:0000256" key="6">
    <source>
        <dbReference type="ARBA" id="ARBA00023136"/>
    </source>
</evidence>
<dbReference type="AlphaFoldDB" id="A0AAE3DDX3"/>
<evidence type="ECO:0000256" key="8">
    <source>
        <dbReference type="SAM" id="Phobius"/>
    </source>
</evidence>
<evidence type="ECO:0000313" key="11">
    <source>
        <dbReference type="Proteomes" id="UP001199319"/>
    </source>
</evidence>
<sequence>MTQPRRHRRSRRKRQGNFAFLYRLLTFVMICGAIVAALSLFFKADQIFVTGTSRYSQQQVLQASGIRQGGNLFLLNKHQAAAAITDQLPYVESVRIRRQLPNALRIEITECTHPLALEQDGALWLLNGNGKLIDKLQPGQGESCPLVTGLTLTSPQLGQLAVPENQDKWDLLQQLWRLLRGKDMAGDVQSIDLTDTGRITLRYLDRFDVVLKSDDDLDYRLNYLAAVIQRLDGSDQGTIQWDKDGKARFIPG</sequence>
<comment type="caution">
    <text evidence="10">The sequence shown here is derived from an EMBL/GenBank/DDBJ whole genome shotgun (WGS) entry which is preliminary data.</text>
</comment>
<dbReference type="Pfam" id="PF03799">
    <property type="entry name" value="FtsQ_DivIB_C"/>
    <property type="match status" value="1"/>
</dbReference>
<gene>
    <name evidence="10" type="ORF">LKD37_05020</name>
</gene>
<dbReference type="InterPro" id="IPR050487">
    <property type="entry name" value="FtsQ_DivIB"/>
</dbReference>
<dbReference type="EMBL" id="JAJEPW010000010">
    <property type="protein sequence ID" value="MCC2128885.1"/>
    <property type="molecule type" value="Genomic_DNA"/>
</dbReference>
<dbReference type="GO" id="GO:0005886">
    <property type="term" value="C:plasma membrane"/>
    <property type="evidence" value="ECO:0007669"/>
    <property type="project" value="TreeGrafter"/>
</dbReference>
<keyword evidence="11" id="KW-1185">Reference proteome</keyword>
<keyword evidence="2" id="KW-1003">Cell membrane</keyword>
<dbReference type="PANTHER" id="PTHR37820:SF1">
    <property type="entry name" value="CELL DIVISION PROTEIN FTSQ"/>
    <property type="match status" value="1"/>
</dbReference>
<evidence type="ECO:0000256" key="2">
    <source>
        <dbReference type="ARBA" id="ARBA00022475"/>
    </source>
</evidence>
<dbReference type="RefSeq" id="WP_302928185.1">
    <property type="nucleotide sequence ID" value="NZ_JAJEPW010000010.1"/>
</dbReference>
<keyword evidence="6 8" id="KW-0472">Membrane</keyword>
<accession>A0AAE3DDX3</accession>
<dbReference type="PROSITE" id="PS51779">
    <property type="entry name" value="POTRA"/>
    <property type="match status" value="1"/>
</dbReference>
<dbReference type="Proteomes" id="UP001199319">
    <property type="component" value="Unassembled WGS sequence"/>
</dbReference>